<feature type="compositionally biased region" description="Acidic residues" evidence="3">
    <location>
        <begin position="132"/>
        <end position="141"/>
    </location>
</feature>
<dbReference type="InParanoid" id="A0A1E7EQ49"/>
<evidence type="ECO:0000313" key="4">
    <source>
        <dbReference type="EMBL" id="OEU07916.1"/>
    </source>
</evidence>
<keyword evidence="2" id="KW-0698">rRNA processing</keyword>
<comment type="similarity">
    <text evidence="1">Belongs to the TSR2 family.</text>
</comment>
<dbReference type="KEGG" id="fcy:FRACYDRAFT_197072"/>
<dbReference type="OrthoDB" id="263560at2759"/>
<dbReference type="Proteomes" id="UP000095751">
    <property type="component" value="Unassembled WGS sequence"/>
</dbReference>
<feature type="region of interest" description="Disordered" evidence="3">
    <location>
        <begin position="128"/>
        <end position="148"/>
    </location>
</feature>
<accession>A0A1E7EQ49</accession>
<dbReference type="Pfam" id="PF10273">
    <property type="entry name" value="WGG"/>
    <property type="match status" value="1"/>
</dbReference>
<evidence type="ECO:0000256" key="3">
    <source>
        <dbReference type="SAM" id="MobiDB-lite"/>
    </source>
</evidence>
<dbReference type="InterPro" id="IPR019398">
    <property type="entry name" value="Pre-rRNA_process_TSR2"/>
</dbReference>
<dbReference type="GO" id="GO:0006364">
    <property type="term" value="P:rRNA processing"/>
    <property type="evidence" value="ECO:0007669"/>
    <property type="project" value="UniProtKB-KW"/>
</dbReference>
<protein>
    <recommendedName>
        <fullName evidence="6">Pre-rRNA-processing protein TSR2</fullName>
    </recommendedName>
</protein>
<name>A0A1E7EQ49_9STRA</name>
<feature type="compositionally biased region" description="Polar residues" evidence="3">
    <location>
        <begin position="188"/>
        <end position="203"/>
    </location>
</feature>
<evidence type="ECO:0000313" key="5">
    <source>
        <dbReference type="Proteomes" id="UP000095751"/>
    </source>
</evidence>
<feature type="region of interest" description="Disordered" evidence="3">
    <location>
        <begin position="178"/>
        <end position="224"/>
    </location>
</feature>
<evidence type="ECO:0000256" key="2">
    <source>
        <dbReference type="ARBA" id="ARBA00022552"/>
    </source>
</evidence>
<dbReference type="EMBL" id="KV784383">
    <property type="protein sequence ID" value="OEU07916.1"/>
    <property type="molecule type" value="Genomic_DNA"/>
</dbReference>
<gene>
    <name evidence="4" type="ORF">FRACYDRAFT_197072</name>
</gene>
<evidence type="ECO:0000256" key="1">
    <source>
        <dbReference type="ARBA" id="ARBA00006524"/>
    </source>
</evidence>
<dbReference type="AlphaFoldDB" id="A0A1E7EQ49"/>
<proteinExistence type="inferred from homology"/>
<dbReference type="PANTHER" id="PTHR21250">
    <property type="entry name" value="PRE-RRNA-PROCESSING PROTEIN TSR2 HOMOLOG"/>
    <property type="match status" value="1"/>
</dbReference>
<organism evidence="4 5">
    <name type="scientific">Fragilariopsis cylindrus CCMP1102</name>
    <dbReference type="NCBI Taxonomy" id="635003"/>
    <lineage>
        <taxon>Eukaryota</taxon>
        <taxon>Sar</taxon>
        <taxon>Stramenopiles</taxon>
        <taxon>Ochrophyta</taxon>
        <taxon>Bacillariophyta</taxon>
        <taxon>Bacillariophyceae</taxon>
        <taxon>Bacillariophycidae</taxon>
        <taxon>Bacillariales</taxon>
        <taxon>Bacillariaceae</taxon>
        <taxon>Fragilariopsis</taxon>
    </lineage>
</organism>
<reference evidence="4 5" key="1">
    <citation type="submission" date="2016-09" db="EMBL/GenBank/DDBJ databases">
        <title>Extensive genetic diversity and differential bi-allelic expression allows diatom success in the polar Southern Ocean.</title>
        <authorList>
            <consortium name="DOE Joint Genome Institute"/>
            <person name="Mock T."/>
            <person name="Otillar R.P."/>
            <person name="Strauss J."/>
            <person name="Dupont C."/>
            <person name="Frickenhaus S."/>
            <person name="Maumus F."/>
            <person name="Mcmullan M."/>
            <person name="Sanges R."/>
            <person name="Schmutz J."/>
            <person name="Toseland A."/>
            <person name="Valas R."/>
            <person name="Veluchamy A."/>
            <person name="Ward B.J."/>
            <person name="Allen A."/>
            <person name="Barry K."/>
            <person name="Falciatore A."/>
            <person name="Ferrante M."/>
            <person name="Fortunato A.E."/>
            <person name="Gloeckner G."/>
            <person name="Gruber A."/>
            <person name="Hipkin R."/>
            <person name="Janech M."/>
            <person name="Kroth P."/>
            <person name="Leese F."/>
            <person name="Lindquist E."/>
            <person name="Lyon B.R."/>
            <person name="Martin J."/>
            <person name="Mayer C."/>
            <person name="Parker M."/>
            <person name="Quesneville H."/>
            <person name="Raymond J."/>
            <person name="Uhlig C."/>
            <person name="Valentin K.U."/>
            <person name="Worden A.Z."/>
            <person name="Armbrust E.V."/>
            <person name="Bowler C."/>
            <person name="Green B."/>
            <person name="Moulton V."/>
            <person name="Van Oosterhout C."/>
            <person name="Grigoriev I."/>
        </authorList>
    </citation>
    <scope>NUCLEOTIDE SEQUENCE [LARGE SCALE GENOMIC DNA]</scope>
    <source>
        <strain evidence="4 5">CCMP1102</strain>
    </source>
</reference>
<sequence>MIEFQAGVTAVLRSWSALRTAVETGWGGGERECQKKAEDLRRNIFEIMNGRKCPVPNFEIYDLSDNLAIFIEEEFSVTLEDESERQIAETIFQMYEECCNGNPTLARQMVTHANSAVAMNSQYPVKLITGEHDDDDSDDEMGTPATAAAAAAPIQEQQQQQQQNLAMLNPVDYISQPLFGKPIYQPNHPVQPSRQLGETTIQEDTPVEMDEDGFAPVQKGNRRR</sequence>
<keyword evidence="5" id="KW-1185">Reference proteome</keyword>
<evidence type="ECO:0008006" key="6">
    <source>
        <dbReference type="Google" id="ProtNLM"/>
    </source>
</evidence>